<protein>
    <submittedName>
        <fullName evidence="11">ATP-binding cassette domain-containing protein</fullName>
    </submittedName>
</protein>
<dbReference type="CDD" id="cd00060">
    <property type="entry name" value="FHA"/>
    <property type="match status" value="2"/>
</dbReference>
<evidence type="ECO:0000259" key="9">
    <source>
        <dbReference type="PROSITE" id="PS50006"/>
    </source>
</evidence>
<evidence type="ECO:0000313" key="12">
    <source>
        <dbReference type="Proteomes" id="UP000646053"/>
    </source>
</evidence>
<evidence type="ECO:0000256" key="8">
    <source>
        <dbReference type="SAM" id="Phobius"/>
    </source>
</evidence>
<dbReference type="SUPFAM" id="SSF52540">
    <property type="entry name" value="P-loop containing nucleoside triphosphate hydrolases"/>
    <property type="match status" value="1"/>
</dbReference>
<evidence type="ECO:0000313" key="11">
    <source>
        <dbReference type="EMBL" id="NDJ16995.1"/>
    </source>
</evidence>
<dbReference type="AlphaFoldDB" id="A0A8J7Z7L5"/>
<dbReference type="Pfam" id="PF00005">
    <property type="entry name" value="ABC_tran"/>
    <property type="match status" value="1"/>
</dbReference>
<dbReference type="InterPro" id="IPR003593">
    <property type="entry name" value="AAA+_ATPase"/>
</dbReference>
<dbReference type="InterPro" id="IPR000412">
    <property type="entry name" value="ABC_2_transport"/>
</dbReference>
<dbReference type="InterPro" id="IPR027417">
    <property type="entry name" value="P-loop_NTPase"/>
</dbReference>
<dbReference type="InterPro" id="IPR017871">
    <property type="entry name" value="ABC_transporter-like_CS"/>
</dbReference>
<dbReference type="EMBL" id="WVIE01000006">
    <property type="protein sequence ID" value="NDJ16995.1"/>
    <property type="molecule type" value="Genomic_DNA"/>
</dbReference>
<evidence type="ECO:0000256" key="5">
    <source>
        <dbReference type="ARBA" id="ARBA00022840"/>
    </source>
</evidence>
<name>A0A8J7Z7L5_9CYAN</name>
<dbReference type="InterPro" id="IPR003439">
    <property type="entry name" value="ABC_transporter-like_ATP-bd"/>
</dbReference>
<keyword evidence="6 8" id="KW-1133">Transmembrane helix</keyword>
<sequence>MIETLHNATLISQAQPFIELDNHGEVLRFQLQEARYFLGRDRTWSDLEIPEQGWDVLSRRQAVLQREGDHYRIYDGDGHSTSRNGIFIRHTQISEQGYVLKHGTQLEIGQDASNQIKLTYIDPASSPTVTPSNLRLDLKRLRETPVELGREPDATRYASMTLESPVVSRRHATVYATPDGGFTLQDHSTNGTFVNGQRVERFAKLHESDRIRIGPFTLVYQHGILELADRGNQIRLDAAHLVRKVTDKLNTERVILDDVSLSIEPGQLVALVGGSGAGKSTLMKTLLGIEPTTSGKVYLNGDDLRQHFDLYRSQLGYVPQDDIVHCDLTVEEVLLYACKLRLPADTNAKQIVQKTLEQIKLHHVKHTFIRDLSGGQRKRVSIGVELLADPKLFFLDEPTSGLDPGLDKEMMNLLRELADQGRTVILVTHATANLEACDRIAFMGRGGKLCYFGSPQGALDFFEMPEADLKYFADIYIKLDQGKTKQDVHATVQHWATKFHQSQSHHLALNPVGRESSNRSAPSNMGSQRRYSPVQQLRLLSQRYGQLVMRDRMSLGLALLTGPIGIALIYLAVQTRDPLIPVTPQDAMHASLSLRTLLVISCIAIWVGISCSAQEIVKEAPIYARERLVNLGLLPYLGSKVLIRSGIAAVQTLLLIAAILLSLHSPAPDLLPWVFGLGMTNFLTLFSSLCLGLLLSTVVKTENQANNALPLIMIPQLIFSGILFELQGLPTQLSWLMVSRWSVGAYGALVDVNQMIPEAIQIPGRAPIAQPLQVNAVYDATWQNLGLNWAMLGASAIAYLAIALYLQKRKDVI</sequence>
<dbReference type="GO" id="GO:0016887">
    <property type="term" value="F:ATP hydrolysis activity"/>
    <property type="evidence" value="ECO:0007669"/>
    <property type="project" value="InterPro"/>
</dbReference>
<gene>
    <name evidence="11" type="ORF">GS601_06780</name>
</gene>
<dbReference type="InterPro" id="IPR013525">
    <property type="entry name" value="ABC2_TM"/>
</dbReference>
<reference evidence="11" key="1">
    <citation type="submission" date="2019-12" db="EMBL/GenBank/DDBJ databases">
        <title>High-Quality draft genome sequences of three cyanobacteria isolated from the limestone walls of the Old Cathedral of Coimbra.</title>
        <authorList>
            <person name="Tiago I."/>
            <person name="Soares F."/>
            <person name="Portugal A."/>
        </authorList>
    </citation>
    <scope>NUCLEOTIDE SEQUENCE</scope>
    <source>
        <strain evidence="11">A</strain>
    </source>
</reference>
<evidence type="ECO:0000256" key="2">
    <source>
        <dbReference type="ARBA" id="ARBA00022448"/>
    </source>
</evidence>
<comment type="caution">
    <text evidence="11">The sequence shown here is derived from an EMBL/GenBank/DDBJ whole genome shotgun (WGS) entry which is preliminary data.</text>
</comment>
<feature type="transmembrane region" description="Helical" evidence="8">
    <location>
        <begin position="641"/>
        <end position="661"/>
    </location>
</feature>
<dbReference type="GO" id="GO:0140359">
    <property type="term" value="F:ABC-type transporter activity"/>
    <property type="evidence" value="ECO:0007669"/>
    <property type="project" value="InterPro"/>
</dbReference>
<keyword evidence="4" id="KW-0547">Nucleotide-binding</keyword>
<dbReference type="GO" id="GO:0043190">
    <property type="term" value="C:ATP-binding cassette (ABC) transporter complex"/>
    <property type="evidence" value="ECO:0007669"/>
    <property type="project" value="InterPro"/>
</dbReference>
<accession>A0A8J7Z7L5</accession>
<feature type="transmembrane region" description="Helical" evidence="8">
    <location>
        <begin position="673"/>
        <end position="696"/>
    </location>
</feature>
<dbReference type="SUPFAM" id="SSF49879">
    <property type="entry name" value="SMAD/FHA domain"/>
    <property type="match status" value="2"/>
</dbReference>
<dbReference type="InterPro" id="IPR000253">
    <property type="entry name" value="FHA_dom"/>
</dbReference>
<keyword evidence="7 8" id="KW-0472">Membrane</keyword>
<feature type="transmembrane region" description="Helical" evidence="8">
    <location>
        <begin position="553"/>
        <end position="572"/>
    </location>
</feature>
<dbReference type="Proteomes" id="UP000646053">
    <property type="component" value="Unassembled WGS sequence"/>
</dbReference>
<dbReference type="Pfam" id="PF01061">
    <property type="entry name" value="ABC2_membrane"/>
    <property type="match status" value="1"/>
</dbReference>
<dbReference type="Pfam" id="PF00498">
    <property type="entry name" value="FHA"/>
    <property type="match status" value="2"/>
</dbReference>
<keyword evidence="12" id="KW-1185">Reference proteome</keyword>
<evidence type="ECO:0000259" key="10">
    <source>
        <dbReference type="PROSITE" id="PS50893"/>
    </source>
</evidence>
<evidence type="ECO:0000256" key="4">
    <source>
        <dbReference type="ARBA" id="ARBA00022741"/>
    </source>
</evidence>
<dbReference type="InterPro" id="IPR050352">
    <property type="entry name" value="ABCG_transporters"/>
</dbReference>
<evidence type="ECO:0000256" key="3">
    <source>
        <dbReference type="ARBA" id="ARBA00022692"/>
    </source>
</evidence>
<dbReference type="PROSITE" id="PS50893">
    <property type="entry name" value="ABC_TRANSPORTER_2"/>
    <property type="match status" value="1"/>
</dbReference>
<dbReference type="SMART" id="SM00382">
    <property type="entry name" value="AAA"/>
    <property type="match status" value="1"/>
</dbReference>
<feature type="transmembrane region" description="Helical" evidence="8">
    <location>
        <begin position="708"/>
        <end position="729"/>
    </location>
</feature>
<organism evidence="11 12">
    <name type="scientific">Myxacorys almedinensis A</name>
    <dbReference type="NCBI Taxonomy" id="2690445"/>
    <lineage>
        <taxon>Bacteria</taxon>
        <taxon>Bacillati</taxon>
        <taxon>Cyanobacteriota</taxon>
        <taxon>Cyanophyceae</taxon>
        <taxon>Leptolyngbyales</taxon>
        <taxon>Leptolyngbyaceae</taxon>
        <taxon>Myxacorys</taxon>
        <taxon>Myxacorys almedinensis</taxon>
    </lineage>
</organism>
<keyword evidence="2" id="KW-0813">Transport</keyword>
<dbReference type="SMART" id="SM00240">
    <property type="entry name" value="FHA"/>
    <property type="match status" value="2"/>
</dbReference>
<dbReference type="InterPro" id="IPR008984">
    <property type="entry name" value="SMAD_FHA_dom_sf"/>
</dbReference>
<dbReference type="PRINTS" id="PR00164">
    <property type="entry name" value="ABC2TRNSPORT"/>
</dbReference>
<comment type="subcellular location">
    <subcellularLocation>
        <location evidence="1">Membrane</location>
        <topology evidence="1">Multi-pass membrane protein</topology>
    </subcellularLocation>
</comment>
<keyword evidence="5 11" id="KW-0067">ATP-binding</keyword>
<proteinExistence type="predicted"/>
<feature type="transmembrane region" description="Helical" evidence="8">
    <location>
        <begin position="787"/>
        <end position="806"/>
    </location>
</feature>
<dbReference type="Gene3D" id="2.60.200.20">
    <property type="match status" value="2"/>
</dbReference>
<dbReference type="PANTHER" id="PTHR48041:SF139">
    <property type="entry name" value="PROTEIN SCARLET"/>
    <property type="match status" value="1"/>
</dbReference>
<evidence type="ECO:0000256" key="7">
    <source>
        <dbReference type="ARBA" id="ARBA00023136"/>
    </source>
</evidence>
<dbReference type="Gene3D" id="3.40.50.300">
    <property type="entry name" value="P-loop containing nucleotide triphosphate hydrolases"/>
    <property type="match status" value="1"/>
</dbReference>
<dbReference type="PROSITE" id="PS00211">
    <property type="entry name" value="ABC_TRANSPORTER_1"/>
    <property type="match status" value="1"/>
</dbReference>
<dbReference type="PANTHER" id="PTHR48041">
    <property type="entry name" value="ABC TRANSPORTER G FAMILY MEMBER 28"/>
    <property type="match status" value="1"/>
</dbReference>
<feature type="domain" description="FHA" evidence="9">
    <location>
        <begin position="146"/>
        <end position="199"/>
    </location>
</feature>
<feature type="domain" description="ABC transporter" evidence="10">
    <location>
        <begin position="236"/>
        <end position="471"/>
    </location>
</feature>
<dbReference type="FunFam" id="3.40.50.300:FF:000474">
    <property type="entry name" value="Putative ABC transporter ATP-binding subunit"/>
    <property type="match status" value="1"/>
</dbReference>
<feature type="domain" description="FHA" evidence="9">
    <location>
        <begin position="36"/>
        <end position="93"/>
    </location>
</feature>
<evidence type="ECO:0000256" key="6">
    <source>
        <dbReference type="ARBA" id="ARBA00022989"/>
    </source>
</evidence>
<evidence type="ECO:0000256" key="1">
    <source>
        <dbReference type="ARBA" id="ARBA00004141"/>
    </source>
</evidence>
<dbReference type="GO" id="GO:0005524">
    <property type="term" value="F:ATP binding"/>
    <property type="evidence" value="ECO:0007669"/>
    <property type="project" value="UniProtKB-KW"/>
</dbReference>
<keyword evidence="3 8" id="KW-0812">Transmembrane</keyword>
<dbReference type="PROSITE" id="PS50006">
    <property type="entry name" value="FHA_DOMAIN"/>
    <property type="match status" value="2"/>
</dbReference>